<evidence type="ECO:0000256" key="1">
    <source>
        <dbReference type="ARBA" id="ARBA00022679"/>
    </source>
</evidence>
<proteinExistence type="predicted"/>
<evidence type="ECO:0000256" key="2">
    <source>
        <dbReference type="ARBA" id="ARBA00023315"/>
    </source>
</evidence>
<comment type="caution">
    <text evidence="4">The sequence shown here is derived from an EMBL/GenBank/DDBJ whole genome shotgun (WGS) entry which is preliminary data.</text>
</comment>
<dbReference type="GO" id="GO:0016747">
    <property type="term" value="F:acyltransferase activity, transferring groups other than amino-acyl groups"/>
    <property type="evidence" value="ECO:0007669"/>
    <property type="project" value="InterPro"/>
</dbReference>
<evidence type="ECO:0000313" key="4">
    <source>
        <dbReference type="EMBL" id="MBB4936439.1"/>
    </source>
</evidence>
<dbReference type="PROSITE" id="PS51186">
    <property type="entry name" value="GNAT"/>
    <property type="match status" value="1"/>
</dbReference>
<name>A0A7W7RQQ0_9ACTN</name>
<dbReference type="SUPFAM" id="SSF55729">
    <property type="entry name" value="Acyl-CoA N-acyltransferases (Nat)"/>
    <property type="match status" value="1"/>
</dbReference>
<dbReference type="Pfam" id="PF00583">
    <property type="entry name" value="Acetyltransf_1"/>
    <property type="match status" value="1"/>
</dbReference>
<dbReference type="PANTHER" id="PTHR43877">
    <property type="entry name" value="AMINOALKYLPHOSPHONATE N-ACETYLTRANSFERASE-RELATED-RELATED"/>
    <property type="match status" value="1"/>
</dbReference>
<dbReference type="EMBL" id="JACHJU010000001">
    <property type="protein sequence ID" value="MBB4936439.1"/>
    <property type="molecule type" value="Genomic_DNA"/>
</dbReference>
<feature type="domain" description="N-acetyltransferase" evidence="3">
    <location>
        <begin position="137"/>
        <end position="273"/>
    </location>
</feature>
<keyword evidence="1 4" id="KW-0808">Transferase</keyword>
<dbReference type="Proteomes" id="UP000534286">
    <property type="component" value="Unassembled WGS sequence"/>
</dbReference>
<dbReference type="InterPro" id="IPR050832">
    <property type="entry name" value="Bact_Acetyltransf"/>
</dbReference>
<dbReference type="AlphaFoldDB" id="A0A7W7RQQ0"/>
<evidence type="ECO:0000313" key="5">
    <source>
        <dbReference type="Proteomes" id="UP000534286"/>
    </source>
</evidence>
<dbReference type="RefSeq" id="WP_184752981.1">
    <property type="nucleotide sequence ID" value="NZ_BAABEK010000021.1"/>
</dbReference>
<evidence type="ECO:0000259" key="3">
    <source>
        <dbReference type="PROSITE" id="PS51186"/>
    </source>
</evidence>
<keyword evidence="2" id="KW-0012">Acyltransferase</keyword>
<keyword evidence="5" id="KW-1185">Reference proteome</keyword>
<organism evidence="4 5">
    <name type="scientific">Streptosporangium album</name>
    <dbReference type="NCBI Taxonomy" id="47479"/>
    <lineage>
        <taxon>Bacteria</taxon>
        <taxon>Bacillati</taxon>
        <taxon>Actinomycetota</taxon>
        <taxon>Actinomycetes</taxon>
        <taxon>Streptosporangiales</taxon>
        <taxon>Streptosporangiaceae</taxon>
        <taxon>Streptosporangium</taxon>
    </lineage>
</organism>
<dbReference type="InterPro" id="IPR016181">
    <property type="entry name" value="Acyl_CoA_acyltransferase"/>
</dbReference>
<dbReference type="Gene3D" id="3.40.630.30">
    <property type="match status" value="1"/>
</dbReference>
<accession>A0A7W7RQQ0</accession>
<gene>
    <name evidence="4" type="ORF">FHR32_000744</name>
</gene>
<dbReference type="CDD" id="cd04301">
    <property type="entry name" value="NAT_SF"/>
    <property type="match status" value="1"/>
</dbReference>
<protein>
    <submittedName>
        <fullName evidence="4">Putative GNAT family acetyltransferase</fullName>
    </submittedName>
</protein>
<sequence length="273" mass="29599">MGWMFTSNVEVYAGAAEPWLLKDPVRNTVPLTLLRGIRAGLWGDDVLLAWLERDGETVAAASQTPPHPLLLADIPTETVRELATRLIESERVVPGVSGPLAQVEAFAGAWWRPEAERRSERLYRLDALVPPRPFPEGAARTAVTDDLDQVVRWSNDFQSEAGGVVPAELRALVASRISREELLLWEVDGRPVAFAGVSSPIAGMSRVGPVYTPPEFRRKGYGAAVAHAVTAKALAGGVTEVLLFTDLSNPISNSIYQAIGYRPVADYAAISFT</sequence>
<reference evidence="4 5" key="1">
    <citation type="submission" date="2020-08" db="EMBL/GenBank/DDBJ databases">
        <title>Sequencing the genomes of 1000 actinobacteria strains.</title>
        <authorList>
            <person name="Klenk H.-P."/>
        </authorList>
    </citation>
    <scope>NUCLEOTIDE SEQUENCE [LARGE SCALE GENOMIC DNA]</scope>
    <source>
        <strain evidence="4 5">DSM 43023</strain>
    </source>
</reference>
<dbReference type="InterPro" id="IPR000182">
    <property type="entry name" value="GNAT_dom"/>
</dbReference>